<dbReference type="GeneID" id="25990972"/>
<dbReference type="EMBL" id="ALBS01000005">
    <property type="protein sequence ID" value="EJT53222.1"/>
    <property type="molecule type" value="Genomic_DNA"/>
</dbReference>
<sequence>MLHAGGHGGRIAGLQFAAGHLAAAHRDADDHNGRVAVRQQPSSCAVKHTNLTRGEVAVAPEGRTRVREHAQAKRTQRELVLPDSSEADVEQRGVGGSSRERNAGDRTIAEDTKVVDTSIVDDGMVPDAVDVVAHLAANTTQARHDAHVAVCYREGEHGFEDMRVTLSRVGIAVTGDK</sequence>
<feature type="region of interest" description="Disordered" evidence="1">
    <location>
        <begin position="60"/>
        <end position="104"/>
    </location>
</feature>
<dbReference type="VEuPathDB" id="FungiDB:A1Q1_07460"/>
<organism evidence="2 3">
    <name type="scientific">Trichosporon asahii var. asahii (strain ATCC 90039 / CBS 2479 / JCM 2466 / KCTC 7840 / NBRC 103889/ NCYC 2677 / UAMH 7654)</name>
    <name type="common">Yeast</name>
    <dbReference type="NCBI Taxonomy" id="1186058"/>
    <lineage>
        <taxon>Eukaryota</taxon>
        <taxon>Fungi</taxon>
        <taxon>Dikarya</taxon>
        <taxon>Basidiomycota</taxon>
        <taxon>Agaricomycotina</taxon>
        <taxon>Tremellomycetes</taxon>
        <taxon>Trichosporonales</taxon>
        <taxon>Trichosporonaceae</taxon>
        <taxon>Trichosporon</taxon>
    </lineage>
</organism>
<accession>J8TYS3</accession>
<dbReference type="KEGG" id="tasa:A1Q1_07460"/>
<dbReference type="AlphaFoldDB" id="J8TYS3"/>
<evidence type="ECO:0000256" key="1">
    <source>
        <dbReference type="SAM" id="MobiDB-lite"/>
    </source>
</evidence>
<dbReference type="Proteomes" id="UP000002748">
    <property type="component" value="Unassembled WGS sequence"/>
</dbReference>
<gene>
    <name evidence="2" type="ORF">A1Q1_07460</name>
</gene>
<protein>
    <submittedName>
        <fullName evidence="2">Uncharacterized protein</fullName>
    </submittedName>
</protein>
<evidence type="ECO:0000313" key="2">
    <source>
        <dbReference type="EMBL" id="EJT53222.1"/>
    </source>
</evidence>
<name>J8TYS3_TRIAS</name>
<dbReference type="RefSeq" id="XP_014184261.1">
    <property type="nucleotide sequence ID" value="XM_014328786.1"/>
</dbReference>
<proteinExistence type="predicted"/>
<comment type="caution">
    <text evidence="2">The sequence shown here is derived from an EMBL/GenBank/DDBJ whole genome shotgun (WGS) entry which is preliminary data.</text>
</comment>
<dbReference type="HOGENOM" id="CLU_1518925_0_0_1"/>
<evidence type="ECO:0000313" key="3">
    <source>
        <dbReference type="Proteomes" id="UP000002748"/>
    </source>
</evidence>
<reference evidence="2 3" key="1">
    <citation type="journal article" date="2012" name="Eukaryot. Cell">
        <title>Draft genome sequence of CBS 2479, the standard type strain of Trichosporon asahii.</title>
        <authorList>
            <person name="Yang R.Y."/>
            <person name="Li H.T."/>
            <person name="Zhu H."/>
            <person name="Zhou G.P."/>
            <person name="Wang M."/>
            <person name="Wang L."/>
        </authorList>
    </citation>
    <scope>NUCLEOTIDE SEQUENCE [LARGE SCALE GENOMIC DNA]</scope>
    <source>
        <strain evidence="3">ATCC 90039 / CBS 2479 / JCM 2466 / KCTC 7840 / NCYC 2677 / UAMH 7654</strain>
    </source>
</reference>
<feature type="compositionally biased region" description="Basic and acidic residues" evidence="1">
    <location>
        <begin position="62"/>
        <end position="77"/>
    </location>
</feature>